<proteinExistence type="evidence at transcript level"/>
<reference evidence="1" key="1">
    <citation type="journal article" date="2011" name="Plant Physiol.">
        <title>Comprehensive sequence analysis of 24,783 barley full-length cDNAs derived from 12 clone libraries.</title>
        <authorList>
            <person name="Matsumoto T."/>
            <person name="Tanaka T."/>
            <person name="Sakai H."/>
            <person name="Amano N."/>
            <person name="Kanamori H."/>
            <person name="Kurita K."/>
            <person name="Kikuta A."/>
            <person name="Kamiya K."/>
            <person name="Yamamoto M."/>
            <person name="Ikawa H."/>
            <person name="Fujii N."/>
            <person name="Hori K."/>
            <person name="Itoh T."/>
            <person name="Sato K."/>
        </authorList>
    </citation>
    <scope>NUCLEOTIDE SEQUENCE</scope>
    <source>
        <tissue evidence="1">Shoot and root</tissue>
    </source>
</reference>
<dbReference type="AlphaFoldDB" id="F2E2X0"/>
<dbReference type="EMBL" id="AK370492">
    <property type="protein sequence ID" value="BAK01692.1"/>
    <property type="molecule type" value="mRNA"/>
</dbReference>
<evidence type="ECO:0000313" key="1">
    <source>
        <dbReference type="EMBL" id="BAK01692.1"/>
    </source>
</evidence>
<accession>F2E2X0</accession>
<name>F2E2X0_HORVV</name>
<sequence length="36" mass="4116">MKHIYMIMIQNHIANQSSSTITKSDVSALHQSSQER</sequence>
<protein>
    <submittedName>
        <fullName evidence="1">Predicted protein</fullName>
    </submittedName>
</protein>
<organism evidence="1">
    <name type="scientific">Hordeum vulgare subsp. vulgare</name>
    <name type="common">Domesticated barley</name>
    <dbReference type="NCBI Taxonomy" id="112509"/>
    <lineage>
        <taxon>Eukaryota</taxon>
        <taxon>Viridiplantae</taxon>
        <taxon>Streptophyta</taxon>
        <taxon>Embryophyta</taxon>
        <taxon>Tracheophyta</taxon>
        <taxon>Spermatophyta</taxon>
        <taxon>Magnoliopsida</taxon>
        <taxon>Liliopsida</taxon>
        <taxon>Poales</taxon>
        <taxon>Poaceae</taxon>
        <taxon>BOP clade</taxon>
        <taxon>Pooideae</taxon>
        <taxon>Triticodae</taxon>
        <taxon>Triticeae</taxon>
        <taxon>Hordeinae</taxon>
        <taxon>Hordeum</taxon>
    </lineage>
</organism>